<feature type="transmembrane region" description="Helical" evidence="1">
    <location>
        <begin position="234"/>
        <end position="253"/>
    </location>
</feature>
<evidence type="ECO:0000256" key="2">
    <source>
        <dbReference type="SAM" id="SignalP"/>
    </source>
</evidence>
<feature type="transmembrane region" description="Helical" evidence="1">
    <location>
        <begin position="210"/>
        <end position="228"/>
    </location>
</feature>
<comment type="caution">
    <text evidence="3">The sequence shown here is derived from an EMBL/GenBank/DDBJ whole genome shotgun (WGS) entry which is preliminary data.</text>
</comment>
<dbReference type="Proteomes" id="UP000823749">
    <property type="component" value="Chromosome 6"/>
</dbReference>
<gene>
    <name evidence="3" type="ORF">RHGRI_018251</name>
</gene>
<proteinExistence type="predicted"/>
<dbReference type="EMBL" id="JACTNZ010000006">
    <property type="protein sequence ID" value="KAG5546014.1"/>
    <property type="molecule type" value="Genomic_DNA"/>
</dbReference>
<keyword evidence="4" id="KW-1185">Reference proteome</keyword>
<keyword evidence="1" id="KW-0812">Transmembrane</keyword>
<accession>A0AAV6K0X6</accession>
<keyword evidence="2" id="KW-0732">Signal</keyword>
<dbReference type="PROSITE" id="PS51257">
    <property type="entry name" value="PROKAR_LIPOPROTEIN"/>
    <property type="match status" value="1"/>
</dbReference>
<evidence type="ECO:0000256" key="1">
    <source>
        <dbReference type="SAM" id="Phobius"/>
    </source>
</evidence>
<feature type="transmembrane region" description="Helical" evidence="1">
    <location>
        <begin position="177"/>
        <end position="198"/>
    </location>
</feature>
<protein>
    <submittedName>
        <fullName evidence="3">Uncharacterized protein</fullName>
    </submittedName>
</protein>
<reference evidence="3 4" key="1">
    <citation type="submission" date="2020-08" db="EMBL/GenBank/DDBJ databases">
        <title>Plant Genome Project.</title>
        <authorList>
            <person name="Zhang R.-G."/>
        </authorList>
    </citation>
    <scope>NUCLEOTIDE SEQUENCE [LARGE SCALE GENOMIC DNA]</scope>
    <source>
        <strain evidence="3">WSP0</strain>
        <tissue evidence="3">Leaf</tissue>
    </source>
</reference>
<dbReference type="AlphaFoldDB" id="A0AAV6K0X6"/>
<sequence length="254" mass="27230">MEKAMIPVVVVPFLVAVISAAAIAGCPLPQGTDGSDEILIPDNQSLIPSDVQTMRSSVTGDGAPLGDVDPDRVDDDPCGCYGYHRSTAAGICPNDYVAGFPPHHVDVQIDACPCPCPALGGITTEIRTEEWVEEEDDDVNDDKFGNSLVGLTFEDAVALMVSSFQPRDDLSSFLNTMARVAIVFDLTVSLIGWMLLRIGHPRAANYFRRYAGFFSVTVAFFSMTYTFVPDCLAWAVWAAAGALALGFAYSLAFG</sequence>
<evidence type="ECO:0000313" key="3">
    <source>
        <dbReference type="EMBL" id="KAG5546014.1"/>
    </source>
</evidence>
<evidence type="ECO:0000313" key="4">
    <source>
        <dbReference type="Proteomes" id="UP000823749"/>
    </source>
</evidence>
<feature type="signal peptide" evidence="2">
    <location>
        <begin position="1"/>
        <end position="20"/>
    </location>
</feature>
<keyword evidence="1" id="KW-1133">Transmembrane helix</keyword>
<organism evidence="3 4">
    <name type="scientific">Rhododendron griersonianum</name>
    <dbReference type="NCBI Taxonomy" id="479676"/>
    <lineage>
        <taxon>Eukaryota</taxon>
        <taxon>Viridiplantae</taxon>
        <taxon>Streptophyta</taxon>
        <taxon>Embryophyta</taxon>
        <taxon>Tracheophyta</taxon>
        <taxon>Spermatophyta</taxon>
        <taxon>Magnoliopsida</taxon>
        <taxon>eudicotyledons</taxon>
        <taxon>Gunneridae</taxon>
        <taxon>Pentapetalae</taxon>
        <taxon>asterids</taxon>
        <taxon>Ericales</taxon>
        <taxon>Ericaceae</taxon>
        <taxon>Ericoideae</taxon>
        <taxon>Rhodoreae</taxon>
        <taxon>Rhododendron</taxon>
    </lineage>
</organism>
<name>A0AAV6K0X6_9ERIC</name>
<feature type="chain" id="PRO_5043529253" evidence="2">
    <location>
        <begin position="21"/>
        <end position="254"/>
    </location>
</feature>
<keyword evidence="1" id="KW-0472">Membrane</keyword>